<comment type="caution">
    <text evidence="2">The sequence shown here is derived from an EMBL/GenBank/DDBJ whole genome shotgun (WGS) entry which is preliminary data.</text>
</comment>
<sequence length="159" mass="17605">MTDGDFADTMFSPGPATPTRELSPTTAHSLTADDEWVVVGGVGKYRQRQCKVCSLRKQNIGERRNTRFYCSGCCEGNKWVYLCDRVRPEHYPGNSLTCFAIWHSMLRDGKDRPRPRCGRDIQMRAPGKGKLKHRSGDESSGELGDSGNVSGGEEEGSSD</sequence>
<proteinExistence type="predicted"/>
<dbReference type="Proteomes" id="UP000429607">
    <property type="component" value="Unassembled WGS sequence"/>
</dbReference>
<protein>
    <recommendedName>
        <fullName evidence="4">PiggyBac transposable element-derived protein 4 C-terminal zinc-ribbon domain-containing protein</fullName>
    </recommendedName>
</protein>
<evidence type="ECO:0008006" key="4">
    <source>
        <dbReference type="Google" id="ProtNLM"/>
    </source>
</evidence>
<gene>
    <name evidence="2" type="ORF">PR001_g25914</name>
</gene>
<evidence type="ECO:0000256" key="1">
    <source>
        <dbReference type="SAM" id="MobiDB-lite"/>
    </source>
</evidence>
<evidence type="ECO:0000313" key="3">
    <source>
        <dbReference type="Proteomes" id="UP000429607"/>
    </source>
</evidence>
<feature type="region of interest" description="Disordered" evidence="1">
    <location>
        <begin position="1"/>
        <end position="26"/>
    </location>
</feature>
<dbReference type="AlphaFoldDB" id="A0A6A3HYF2"/>
<reference evidence="2 3" key="1">
    <citation type="submission" date="2018-09" db="EMBL/GenBank/DDBJ databases">
        <title>Genomic investigation of the strawberry pathogen Phytophthora fragariae indicates pathogenicity is determined by transcriptional variation in three key races.</title>
        <authorList>
            <person name="Adams T.M."/>
            <person name="Armitage A.D."/>
            <person name="Sobczyk M.K."/>
            <person name="Bates H.J."/>
            <person name="Dunwell J.M."/>
            <person name="Nellist C.F."/>
            <person name="Harrison R.J."/>
        </authorList>
    </citation>
    <scope>NUCLEOTIDE SEQUENCE [LARGE SCALE GENOMIC DNA]</scope>
    <source>
        <strain evidence="2 3">SCRP249</strain>
    </source>
</reference>
<dbReference type="EMBL" id="QXFV01003681">
    <property type="protein sequence ID" value="KAE8974721.1"/>
    <property type="molecule type" value="Genomic_DNA"/>
</dbReference>
<evidence type="ECO:0000313" key="2">
    <source>
        <dbReference type="EMBL" id="KAE8974721.1"/>
    </source>
</evidence>
<feature type="region of interest" description="Disordered" evidence="1">
    <location>
        <begin position="109"/>
        <end position="159"/>
    </location>
</feature>
<organism evidence="2 3">
    <name type="scientific">Phytophthora rubi</name>
    <dbReference type="NCBI Taxonomy" id="129364"/>
    <lineage>
        <taxon>Eukaryota</taxon>
        <taxon>Sar</taxon>
        <taxon>Stramenopiles</taxon>
        <taxon>Oomycota</taxon>
        <taxon>Peronosporomycetes</taxon>
        <taxon>Peronosporales</taxon>
        <taxon>Peronosporaceae</taxon>
        <taxon>Phytophthora</taxon>
    </lineage>
</organism>
<accession>A0A6A3HYF2</accession>
<name>A0A6A3HYF2_9STRA</name>
<feature type="compositionally biased region" description="Basic and acidic residues" evidence="1">
    <location>
        <begin position="109"/>
        <end position="122"/>
    </location>
</feature>